<protein>
    <recommendedName>
        <fullName evidence="10">Probable GTP-binding protein EngB</fullName>
    </recommendedName>
</protein>
<reference evidence="12 13" key="1">
    <citation type="submission" date="2018-08" db="EMBL/GenBank/DDBJ databases">
        <title>The first complete genome of Treponema rectale (CHPAT), a commensal spirochete of the bovine rectum.</title>
        <authorList>
            <person name="Staton G.J."/>
            <person name="Clegg S.R."/>
            <person name="Carter S.D."/>
            <person name="Radford A.D."/>
            <person name="Darby A."/>
            <person name="Hall N."/>
            <person name="Birtles R.J."/>
            <person name="Evans N.J."/>
        </authorList>
    </citation>
    <scope>NUCLEOTIDE SEQUENCE [LARGE SCALE GENOMIC DNA]</scope>
    <source>
        <strain evidence="12 13">CHPA</strain>
    </source>
</reference>
<dbReference type="PANTHER" id="PTHR11649">
    <property type="entry name" value="MSS1/TRME-RELATED GTP-BINDING PROTEIN"/>
    <property type="match status" value="1"/>
</dbReference>
<keyword evidence="9 10" id="KW-0131">Cell cycle</keyword>
<dbReference type="AlphaFoldDB" id="A0A7M1XJW6"/>
<organism evidence="12 13">
    <name type="scientific">Treponema rectale</name>
    <dbReference type="NCBI Taxonomy" id="744512"/>
    <lineage>
        <taxon>Bacteria</taxon>
        <taxon>Pseudomonadati</taxon>
        <taxon>Spirochaetota</taxon>
        <taxon>Spirochaetia</taxon>
        <taxon>Spirochaetales</taxon>
        <taxon>Treponemataceae</taxon>
        <taxon>Treponema</taxon>
    </lineage>
</organism>
<name>A0A7M1XJW6_9SPIR</name>
<evidence type="ECO:0000313" key="13">
    <source>
        <dbReference type="Proteomes" id="UP000593591"/>
    </source>
</evidence>
<evidence type="ECO:0000256" key="7">
    <source>
        <dbReference type="ARBA" id="ARBA00023134"/>
    </source>
</evidence>
<dbReference type="NCBIfam" id="TIGR03598">
    <property type="entry name" value="GTPase_YsxC"/>
    <property type="match status" value="1"/>
</dbReference>
<dbReference type="Gene3D" id="3.40.50.300">
    <property type="entry name" value="P-loop containing nucleotide triphosphate hydrolases"/>
    <property type="match status" value="1"/>
</dbReference>
<dbReference type="PROSITE" id="PS51706">
    <property type="entry name" value="G_ENGB"/>
    <property type="match status" value="1"/>
</dbReference>
<keyword evidence="7 10" id="KW-0342">GTP-binding</keyword>
<feature type="domain" description="EngB-type G" evidence="11">
    <location>
        <begin position="24"/>
        <end position="190"/>
    </location>
</feature>
<dbReference type="InterPro" id="IPR006073">
    <property type="entry name" value="GTP-bd"/>
</dbReference>
<evidence type="ECO:0000259" key="11">
    <source>
        <dbReference type="PROSITE" id="PS51706"/>
    </source>
</evidence>
<gene>
    <name evidence="12" type="primary">ysxC</name>
    <name evidence="10" type="synonym">engB</name>
    <name evidence="12" type="ORF">DYE49_01280</name>
</gene>
<evidence type="ECO:0000256" key="6">
    <source>
        <dbReference type="ARBA" id="ARBA00022842"/>
    </source>
</evidence>
<dbReference type="EMBL" id="CP031517">
    <property type="protein sequence ID" value="QOS39158.1"/>
    <property type="molecule type" value="Genomic_DNA"/>
</dbReference>
<dbReference type="InterPro" id="IPR030393">
    <property type="entry name" value="G_ENGB_dom"/>
</dbReference>
<sequence>MAKISFQNVNFVKSAVDKKGFLQDKPTVTFIGRSNVGKSTLINALVQRKNFMKTSKTAGQTNMVNYAVIDNSFYVADVPGYGFATFKRDTFAGLMKDFLEENPGLKKVYLLIDARRLLLPADDEFAQYLESLNIPYAFVFTKTDKINSSEKHYLNLQKEKLAGKQMFDVGLKKENLYQTLREDIVKSVKKGA</sequence>
<dbReference type="Pfam" id="PF01926">
    <property type="entry name" value="MMR_HSR1"/>
    <property type="match status" value="1"/>
</dbReference>
<dbReference type="PANTHER" id="PTHR11649:SF13">
    <property type="entry name" value="ENGB-TYPE G DOMAIN-CONTAINING PROTEIN"/>
    <property type="match status" value="1"/>
</dbReference>
<accession>A0A7M1XJW6</accession>
<keyword evidence="6" id="KW-0460">Magnesium</keyword>
<evidence type="ECO:0000256" key="9">
    <source>
        <dbReference type="ARBA" id="ARBA00023306"/>
    </source>
</evidence>
<dbReference type="CDD" id="cd01876">
    <property type="entry name" value="YihA_EngB"/>
    <property type="match status" value="1"/>
</dbReference>
<dbReference type="InterPro" id="IPR005225">
    <property type="entry name" value="Small_GTP-bd"/>
</dbReference>
<dbReference type="InterPro" id="IPR027417">
    <property type="entry name" value="P-loop_NTPase"/>
</dbReference>
<evidence type="ECO:0000313" key="12">
    <source>
        <dbReference type="EMBL" id="QOS39158.1"/>
    </source>
</evidence>
<dbReference type="InterPro" id="IPR019987">
    <property type="entry name" value="GTP-bd_ribosome_bio_YsxC"/>
</dbReference>
<dbReference type="NCBIfam" id="TIGR00231">
    <property type="entry name" value="small_GTP"/>
    <property type="match status" value="1"/>
</dbReference>
<dbReference type="Proteomes" id="UP000593591">
    <property type="component" value="Chromosome"/>
</dbReference>
<evidence type="ECO:0000256" key="1">
    <source>
        <dbReference type="ARBA" id="ARBA00001946"/>
    </source>
</evidence>
<keyword evidence="5 10" id="KW-0547">Nucleotide-binding</keyword>
<evidence type="ECO:0000256" key="2">
    <source>
        <dbReference type="ARBA" id="ARBA00009638"/>
    </source>
</evidence>
<keyword evidence="8 10" id="KW-0717">Septation</keyword>
<dbReference type="KEGG" id="trc:DYE49_01280"/>
<evidence type="ECO:0000256" key="3">
    <source>
        <dbReference type="ARBA" id="ARBA00022618"/>
    </source>
</evidence>
<dbReference type="GO" id="GO:0005525">
    <property type="term" value="F:GTP binding"/>
    <property type="evidence" value="ECO:0007669"/>
    <property type="project" value="UniProtKB-UniRule"/>
</dbReference>
<keyword evidence="4" id="KW-0479">Metal-binding</keyword>
<evidence type="ECO:0000256" key="10">
    <source>
        <dbReference type="HAMAP-Rule" id="MF_00321"/>
    </source>
</evidence>
<keyword evidence="3 10" id="KW-0132">Cell division</keyword>
<dbReference type="HAMAP" id="MF_00321">
    <property type="entry name" value="GTPase_EngB"/>
    <property type="match status" value="1"/>
</dbReference>
<evidence type="ECO:0000256" key="5">
    <source>
        <dbReference type="ARBA" id="ARBA00022741"/>
    </source>
</evidence>
<proteinExistence type="inferred from homology"/>
<evidence type="ECO:0000256" key="8">
    <source>
        <dbReference type="ARBA" id="ARBA00023210"/>
    </source>
</evidence>
<comment type="function">
    <text evidence="10">Necessary for normal cell division and for the maintenance of normal septation.</text>
</comment>
<dbReference type="SUPFAM" id="SSF52540">
    <property type="entry name" value="P-loop containing nucleoside triphosphate hydrolases"/>
    <property type="match status" value="1"/>
</dbReference>
<dbReference type="GO" id="GO:0000917">
    <property type="term" value="P:division septum assembly"/>
    <property type="evidence" value="ECO:0007669"/>
    <property type="project" value="UniProtKB-KW"/>
</dbReference>
<dbReference type="GO" id="GO:0046872">
    <property type="term" value="F:metal ion binding"/>
    <property type="evidence" value="ECO:0007669"/>
    <property type="project" value="UniProtKB-KW"/>
</dbReference>
<comment type="cofactor">
    <cofactor evidence="1">
        <name>Mg(2+)</name>
        <dbReference type="ChEBI" id="CHEBI:18420"/>
    </cofactor>
</comment>
<evidence type="ECO:0000256" key="4">
    <source>
        <dbReference type="ARBA" id="ARBA00022723"/>
    </source>
</evidence>
<comment type="similarity">
    <text evidence="2 10">Belongs to the TRAFAC class TrmE-Era-EngA-EngB-Septin-like GTPase superfamily. EngB GTPase family.</text>
</comment>